<keyword evidence="1" id="KW-0560">Oxidoreductase</keyword>
<name>K7L3U0_SOYBN</name>
<dbReference type="GO" id="GO:0005507">
    <property type="term" value="F:copper ion binding"/>
    <property type="evidence" value="ECO:0007669"/>
    <property type="project" value="InterPro"/>
</dbReference>
<proteinExistence type="inferred from homology"/>
<dbReference type="Gene3D" id="2.70.98.20">
    <property type="entry name" value="Copper amine oxidase, catalytic domain"/>
    <property type="match status" value="2"/>
</dbReference>
<organism evidence="4">
    <name type="scientific">Glycine max</name>
    <name type="common">Soybean</name>
    <name type="synonym">Glycine hispida</name>
    <dbReference type="NCBI Taxonomy" id="3847"/>
    <lineage>
        <taxon>Eukaryota</taxon>
        <taxon>Viridiplantae</taxon>
        <taxon>Streptophyta</taxon>
        <taxon>Embryophyta</taxon>
        <taxon>Tracheophyta</taxon>
        <taxon>Spermatophyta</taxon>
        <taxon>Magnoliopsida</taxon>
        <taxon>eudicotyledons</taxon>
        <taxon>Gunneridae</taxon>
        <taxon>Pentapetalae</taxon>
        <taxon>rosids</taxon>
        <taxon>fabids</taxon>
        <taxon>Fabales</taxon>
        <taxon>Fabaceae</taxon>
        <taxon>Papilionoideae</taxon>
        <taxon>50 kb inversion clade</taxon>
        <taxon>NPAAA clade</taxon>
        <taxon>indigoferoid/millettioid clade</taxon>
        <taxon>Phaseoleae</taxon>
        <taxon>Glycine</taxon>
        <taxon>Glycine subgen. Soja</taxon>
    </lineage>
</organism>
<dbReference type="EMBL" id="CM000840">
    <property type="protein sequence ID" value="KRH50986.1"/>
    <property type="molecule type" value="Genomic_DNA"/>
</dbReference>
<dbReference type="SUPFAM" id="SSF49998">
    <property type="entry name" value="Amine oxidase catalytic domain"/>
    <property type="match status" value="1"/>
</dbReference>
<dbReference type="InParanoid" id="K7L3U0"/>
<dbReference type="Gramene" id="KRH50986">
    <property type="protein sequence ID" value="KRH50986"/>
    <property type="gene ID" value="GLYMA_07G255000"/>
</dbReference>
<accession>K7L3U0</accession>
<comment type="PTM">
    <text evidence="1">Topaquinone (TPQ) is generated by copper-dependent autoxidation of a specific tyrosyl residue.</text>
</comment>
<dbReference type="SMR" id="K7L3U0"/>
<dbReference type="GO" id="GO:0009308">
    <property type="term" value="P:amine metabolic process"/>
    <property type="evidence" value="ECO:0007669"/>
    <property type="project" value="UniProtKB-UniRule"/>
</dbReference>
<dbReference type="Pfam" id="PF01179">
    <property type="entry name" value="Cu_amine_oxid"/>
    <property type="match status" value="1"/>
</dbReference>
<dbReference type="EnsemblPlants" id="KRH50986">
    <property type="protein sequence ID" value="KRH50986"/>
    <property type="gene ID" value="GLYMA_07G255000"/>
</dbReference>
<dbReference type="eggNOG" id="KOG1186">
    <property type="taxonomic scope" value="Eukaryota"/>
</dbReference>
<evidence type="ECO:0000313" key="3">
    <source>
        <dbReference type="EMBL" id="KRH50986.1"/>
    </source>
</evidence>
<comment type="similarity">
    <text evidence="1">Belongs to the copper/topaquinone oxidase family.</text>
</comment>
<keyword evidence="5" id="KW-1185">Reference proteome</keyword>
<dbReference type="Proteomes" id="UP000008827">
    <property type="component" value="Chromosome 7"/>
</dbReference>
<dbReference type="AlphaFoldDB" id="K7L3U0"/>
<dbReference type="EC" id="1.4.3.-" evidence="1"/>
<keyword evidence="1" id="KW-0479">Metal-binding</keyword>
<dbReference type="STRING" id="3847.K7L3U0"/>
<dbReference type="GO" id="GO:0008131">
    <property type="term" value="F:primary methylamine oxidase activity"/>
    <property type="evidence" value="ECO:0007669"/>
    <property type="project" value="InterPro"/>
</dbReference>
<keyword evidence="1" id="KW-0801">TPQ</keyword>
<dbReference type="GO" id="GO:0048038">
    <property type="term" value="F:quinone binding"/>
    <property type="evidence" value="ECO:0007669"/>
    <property type="project" value="InterPro"/>
</dbReference>
<dbReference type="PANTHER" id="PTHR10638">
    <property type="entry name" value="COPPER AMINE OXIDASE"/>
    <property type="match status" value="1"/>
</dbReference>
<gene>
    <name evidence="3" type="ORF">GLYMA_07G255000</name>
</gene>
<evidence type="ECO:0000313" key="4">
    <source>
        <dbReference type="EnsemblPlants" id="KRH50986"/>
    </source>
</evidence>
<dbReference type="HOGENOM" id="CLU_1216597_0_0_1"/>
<protein>
    <recommendedName>
        <fullName evidence="1">Amine oxidase</fullName>
        <ecNumber evidence="1">1.4.3.-</ecNumber>
    </recommendedName>
</protein>
<keyword evidence="1" id="KW-0186">Copper</keyword>
<comment type="cofactor">
    <cofactor evidence="1">
        <name>Cu cation</name>
        <dbReference type="ChEBI" id="CHEBI:23378"/>
    </cofactor>
    <text evidence="1">Contains 1 topaquinone per subunit.</text>
</comment>
<dbReference type="InterPro" id="IPR015798">
    <property type="entry name" value="Cu_amine_oxidase_C"/>
</dbReference>
<dbReference type="InterPro" id="IPR036460">
    <property type="entry name" value="Cu_amine_oxidase_C_sf"/>
</dbReference>
<dbReference type="FunCoup" id="K7L3U0">
    <property type="interactions" value="2"/>
</dbReference>
<evidence type="ECO:0000313" key="5">
    <source>
        <dbReference type="Proteomes" id="UP000008827"/>
    </source>
</evidence>
<evidence type="ECO:0000259" key="2">
    <source>
        <dbReference type="Pfam" id="PF01179"/>
    </source>
</evidence>
<feature type="domain" description="Copper amine oxidase catalytic" evidence="2">
    <location>
        <begin position="130"/>
        <end position="213"/>
    </location>
</feature>
<evidence type="ECO:0000256" key="1">
    <source>
        <dbReference type="RuleBase" id="RU000672"/>
    </source>
</evidence>
<reference evidence="3 4" key="1">
    <citation type="journal article" date="2010" name="Nature">
        <title>Genome sequence of the palaeopolyploid soybean.</title>
        <authorList>
            <person name="Schmutz J."/>
            <person name="Cannon S.B."/>
            <person name="Schlueter J."/>
            <person name="Ma J."/>
            <person name="Mitros T."/>
            <person name="Nelson W."/>
            <person name="Hyten D.L."/>
            <person name="Song Q."/>
            <person name="Thelen J.J."/>
            <person name="Cheng J."/>
            <person name="Xu D."/>
            <person name="Hellsten U."/>
            <person name="May G.D."/>
            <person name="Yu Y."/>
            <person name="Sakurai T."/>
            <person name="Umezawa T."/>
            <person name="Bhattacharyya M.K."/>
            <person name="Sandhu D."/>
            <person name="Valliyodan B."/>
            <person name="Lindquist E."/>
            <person name="Peto M."/>
            <person name="Grant D."/>
            <person name="Shu S."/>
            <person name="Goodstein D."/>
            <person name="Barry K."/>
            <person name="Futrell-Griggs M."/>
            <person name="Abernathy B."/>
            <person name="Du J."/>
            <person name="Tian Z."/>
            <person name="Zhu L."/>
            <person name="Gill N."/>
            <person name="Joshi T."/>
            <person name="Libault M."/>
            <person name="Sethuraman A."/>
            <person name="Zhang X.-C."/>
            <person name="Shinozaki K."/>
            <person name="Nguyen H.T."/>
            <person name="Wing R.A."/>
            <person name="Cregan P."/>
            <person name="Specht J."/>
            <person name="Grimwood J."/>
            <person name="Rokhsar D."/>
            <person name="Stacey G."/>
            <person name="Shoemaker R.C."/>
            <person name="Jackson S.A."/>
        </authorList>
    </citation>
    <scope>NUCLEOTIDE SEQUENCE [LARGE SCALE GENOMIC DNA]</scope>
    <source>
        <strain evidence="4">cv. Williams 82</strain>
        <tissue evidence="3">Callus</tissue>
    </source>
</reference>
<dbReference type="PaxDb" id="3847-GLYMA07G38480.1"/>
<dbReference type="PANTHER" id="PTHR10638:SF68">
    <property type="entry name" value="AMINE OXIDASE"/>
    <property type="match status" value="1"/>
</dbReference>
<reference evidence="4" key="2">
    <citation type="submission" date="2018-02" db="UniProtKB">
        <authorList>
            <consortium name="EnsemblPlants"/>
        </authorList>
    </citation>
    <scope>IDENTIFICATION</scope>
    <source>
        <strain evidence="4">Williams 82</strain>
    </source>
</reference>
<dbReference type="InterPro" id="IPR000269">
    <property type="entry name" value="Cu_amine_oxidase"/>
</dbReference>
<sequence>MWRHTETGIPNESFAETRMEVNLVLRTVVTVGNYDNWEFKTSASIKPSEILLSRVYWKLREWTLSTRVRSRAIDMEPWCQQTALVFTTTTSTFTISFEKTSLKTVRVTDGSSKRKSYWTTEPNKKTSVGSQIRGAFTNFNVWVTPYNRTEDHGDDTLAVWTKKNRDINNKDIVLWHVVGIHHVPAQENFPIMPLLSTAFELRPTNFFERNPVLKTLSPKDVQWPGCPK</sequence>
<reference evidence="3" key="3">
    <citation type="submission" date="2018-07" db="EMBL/GenBank/DDBJ databases">
        <title>WGS assembly of Glycine max.</title>
        <authorList>
            <person name="Schmutz J."/>
            <person name="Cannon S."/>
            <person name="Schlueter J."/>
            <person name="Ma J."/>
            <person name="Mitros T."/>
            <person name="Nelson W."/>
            <person name="Hyten D."/>
            <person name="Song Q."/>
            <person name="Thelen J."/>
            <person name="Cheng J."/>
            <person name="Xu D."/>
            <person name="Hellsten U."/>
            <person name="May G."/>
            <person name="Yu Y."/>
            <person name="Sakurai T."/>
            <person name="Umezawa T."/>
            <person name="Bhattacharyya M."/>
            <person name="Sandhu D."/>
            <person name="Valliyodan B."/>
            <person name="Lindquist E."/>
            <person name="Peto M."/>
            <person name="Grant D."/>
            <person name="Shu S."/>
            <person name="Goodstein D."/>
            <person name="Barry K."/>
            <person name="Futrell-Griggs M."/>
            <person name="Abernathy B."/>
            <person name="Du J."/>
            <person name="Tian Z."/>
            <person name="Zhu L."/>
            <person name="Gill N."/>
            <person name="Joshi T."/>
            <person name="Libault M."/>
            <person name="Sethuraman A."/>
            <person name="Zhang X."/>
            <person name="Shinozaki K."/>
            <person name="Nguyen H."/>
            <person name="Wing R."/>
            <person name="Cregan P."/>
            <person name="Specht J."/>
            <person name="Grimwood J."/>
            <person name="Rokhsar D."/>
            <person name="Stacey G."/>
            <person name="Shoemaker R."/>
            <person name="Jackson S."/>
        </authorList>
    </citation>
    <scope>NUCLEOTIDE SEQUENCE</scope>
    <source>
        <tissue evidence="3">Callus</tissue>
    </source>
</reference>